<feature type="transmembrane region" description="Helical" evidence="6">
    <location>
        <begin position="12"/>
        <end position="28"/>
    </location>
</feature>
<dbReference type="GO" id="GO:0031965">
    <property type="term" value="C:nuclear membrane"/>
    <property type="evidence" value="ECO:0007669"/>
    <property type="project" value="UniProtKB-SubCell"/>
</dbReference>
<keyword evidence="2 6" id="KW-0812">Transmembrane</keyword>
<keyword evidence="3 6" id="KW-0256">Endoplasmic reticulum</keyword>
<dbReference type="AlphaFoldDB" id="A0AA97LIR4"/>
<organism evidence="8 9">
    <name type="scientific">Eublepharis macularius</name>
    <name type="common">Leopard gecko</name>
    <name type="synonym">Cyrtodactylus macularius</name>
    <dbReference type="NCBI Taxonomy" id="481883"/>
    <lineage>
        <taxon>Eukaryota</taxon>
        <taxon>Metazoa</taxon>
        <taxon>Chordata</taxon>
        <taxon>Craniata</taxon>
        <taxon>Vertebrata</taxon>
        <taxon>Euteleostomi</taxon>
        <taxon>Lepidosauria</taxon>
        <taxon>Squamata</taxon>
        <taxon>Bifurcata</taxon>
        <taxon>Gekkota</taxon>
        <taxon>Eublepharidae</taxon>
        <taxon>Eublepharinae</taxon>
        <taxon>Eublepharis</taxon>
    </lineage>
</organism>
<protein>
    <recommendedName>
        <fullName evidence="6">Transmembrane protein 97</fullName>
    </recommendedName>
</protein>
<dbReference type="PIRSF" id="PIRSF031032">
    <property type="entry name" value="TMP_97_prd"/>
    <property type="match status" value="1"/>
</dbReference>
<evidence type="ECO:0000313" key="8">
    <source>
        <dbReference type="Proteomes" id="UP001190640"/>
    </source>
</evidence>
<feature type="transmembrane region" description="Helical" evidence="6">
    <location>
        <begin position="139"/>
        <end position="160"/>
    </location>
</feature>
<reference evidence="9" key="1">
    <citation type="submission" date="2025-08" db="UniProtKB">
        <authorList>
            <consortium name="RefSeq"/>
        </authorList>
    </citation>
    <scope>IDENTIFICATION</scope>
    <source>
        <tissue evidence="9">Blood</tissue>
    </source>
</reference>
<comment type="function">
    <text evidence="6">Sigma-2 receptor which contributes to ameliorate dysfunctional cellular processes and slow degenerative progression by regulating cell functions including cholesterol biosynthesis/trafficking, membrane trafficking, autophagy, lipid membrane-bound protein trafficking, and receptor stabilization at the cell surface. Forms a ternary complex with PGRMC1 receptor and low density lipoprotein receptor/LDLR at the plasma membrane, which increases LDLR-mediated LDL cholesterol internalization. Decreases lysosomal sterol transporter NPC1 availability to the cell, probably through NPC1-binding, hence controlling lipid transport, including cholesterol and LBPA, outside of late endosome/lysosome. Binds regio- and stereoselective ligand 20(S)-hydroxycholesterol (20(S)-OHC), thereby linking OHC binding to cholesterol homeostasis. Also able to bind cholesterol. Binds histatin 1 (Hst 1)/HN1 salivary peptide at the ER membrane, which is critical for increasing mitochondria-ER contacts and stimulating Hst1 wound healing properties. May alter the activity of some cytochrome P450 proteins. Although shows homologies with sterol isomerases (EXPERA domain), not able to catalyze sterol isomerization. However, may act as sensors of these molecules. Acts as a quality control factor in the ER, promoting the proteolytic degradation of nonproductive and extramitochondrial precursor proteins in the ER membrane thus removing them from the ER surface.</text>
</comment>
<evidence type="ECO:0000256" key="3">
    <source>
        <dbReference type="ARBA" id="ARBA00022824"/>
    </source>
</evidence>
<name>A0AA97LIR4_EUBMA</name>
<feature type="domain" description="EXPERA" evidence="7">
    <location>
        <begin position="10"/>
        <end position="154"/>
    </location>
</feature>
<dbReference type="KEGG" id="emc:129344394"/>
<comment type="subcellular location">
    <subcellularLocation>
        <location evidence="6">Rough endoplasmic reticulum membrane</location>
        <topology evidence="6">Multi-pass membrane protein</topology>
    </subcellularLocation>
    <subcellularLocation>
        <location evidence="6">Nucleus membrane</location>
        <topology evidence="6">Multi-pass membrane protein</topology>
    </subcellularLocation>
</comment>
<evidence type="ECO:0000256" key="6">
    <source>
        <dbReference type="PIRNR" id="PIRNR031032"/>
    </source>
</evidence>
<dbReference type="InterPro" id="IPR033118">
    <property type="entry name" value="EXPERA"/>
</dbReference>
<keyword evidence="8" id="KW-1185">Reference proteome</keyword>
<dbReference type="Pfam" id="PF05241">
    <property type="entry name" value="EBP"/>
    <property type="match status" value="1"/>
</dbReference>
<comment type="similarity">
    <text evidence="1">Belongs to the TMEM97/sigma-2 receptor family.</text>
</comment>
<dbReference type="GO" id="GO:0005764">
    <property type="term" value="C:lysosome"/>
    <property type="evidence" value="ECO:0007669"/>
    <property type="project" value="UniProtKB-UniRule"/>
</dbReference>
<dbReference type="RefSeq" id="XP_054856970.1">
    <property type="nucleotide sequence ID" value="XM_055000995.1"/>
</dbReference>
<evidence type="ECO:0000313" key="9">
    <source>
        <dbReference type="RefSeq" id="XP_054856970.1"/>
    </source>
</evidence>
<dbReference type="GO" id="GO:0005886">
    <property type="term" value="C:plasma membrane"/>
    <property type="evidence" value="ECO:0007669"/>
    <property type="project" value="UniProtKB-UniRule"/>
</dbReference>
<dbReference type="Proteomes" id="UP001190640">
    <property type="component" value="Chromosome 17"/>
</dbReference>
<dbReference type="PROSITE" id="PS51751">
    <property type="entry name" value="EXPERA"/>
    <property type="match status" value="1"/>
</dbReference>
<keyword evidence="5 6" id="KW-0472">Membrane</keyword>
<sequence length="172" mass="19911">MAGAGATRALEWLFAGYFLSHIPITLLLDAQPLSSRFHPQALTDFLKWYTTSFKDPFMEQPPAWFKSFISCEVLFQLPFFPVAVYAFWKGNCKWIRTPAIIYATHVATTLVPLLTHFLFHDFSDSKPTGPQTWNERLWLLSVYSPYLLIPLLLLLTMLFNPSYNSVEKRKKT</sequence>
<evidence type="ECO:0000256" key="5">
    <source>
        <dbReference type="ARBA" id="ARBA00023136"/>
    </source>
</evidence>
<evidence type="ECO:0000256" key="1">
    <source>
        <dbReference type="ARBA" id="ARBA00009096"/>
    </source>
</evidence>
<feature type="transmembrane region" description="Helical" evidence="6">
    <location>
        <begin position="100"/>
        <end position="119"/>
    </location>
</feature>
<evidence type="ECO:0000256" key="4">
    <source>
        <dbReference type="ARBA" id="ARBA00022989"/>
    </source>
</evidence>
<dbReference type="InterPro" id="IPR051987">
    <property type="entry name" value="Sigma-2_receptor-like"/>
</dbReference>
<proteinExistence type="inferred from homology"/>
<keyword evidence="6" id="KW-0539">Nucleus</keyword>
<accession>A0AA97LIR4</accession>
<keyword evidence="4 6" id="KW-1133">Transmembrane helix</keyword>
<dbReference type="PANTHER" id="PTHR31204:SF1">
    <property type="entry name" value="SIGMA INTRACELLULAR RECEPTOR 2"/>
    <property type="match status" value="1"/>
</dbReference>
<evidence type="ECO:0000256" key="2">
    <source>
        <dbReference type="ARBA" id="ARBA00022692"/>
    </source>
</evidence>
<dbReference type="GO" id="GO:0030867">
    <property type="term" value="C:rough endoplasmic reticulum membrane"/>
    <property type="evidence" value="ECO:0007669"/>
    <property type="project" value="UniProtKB-SubCell"/>
</dbReference>
<dbReference type="InterPro" id="IPR016964">
    <property type="entry name" value="Sigma2_recept"/>
</dbReference>
<feature type="transmembrane region" description="Helical" evidence="6">
    <location>
        <begin position="63"/>
        <end position="88"/>
    </location>
</feature>
<evidence type="ECO:0000259" key="7">
    <source>
        <dbReference type="PROSITE" id="PS51751"/>
    </source>
</evidence>
<dbReference type="GeneID" id="129344394"/>
<dbReference type="PANTHER" id="PTHR31204">
    <property type="entry name" value="SIGMA INTRACELLULAR RECEPTOR 2"/>
    <property type="match status" value="1"/>
</dbReference>
<gene>
    <name evidence="9" type="primary">LOC129344394</name>
</gene>